<dbReference type="EMBL" id="CP102734">
    <property type="protein sequence ID" value="UVD81947.1"/>
    <property type="molecule type" value="Genomic_DNA"/>
</dbReference>
<dbReference type="RefSeq" id="WP_258211121.1">
    <property type="nucleotide sequence ID" value="NZ_CP102734.1"/>
</dbReference>
<gene>
    <name evidence="3" type="ORF">NV226_01415</name>
</gene>
<reference evidence="3" key="1">
    <citation type="submission" date="2022-08" db="EMBL/GenBank/DDBJ databases">
        <title>Complete genome of Mycoplasma iguanae type strain 2327.</title>
        <authorList>
            <person name="Spergser J."/>
        </authorList>
    </citation>
    <scope>NUCLEOTIDE SEQUENCE</scope>
    <source>
        <strain evidence="3">2327</strain>
    </source>
</reference>
<evidence type="ECO:0000256" key="1">
    <source>
        <dbReference type="ARBA" id="ARBA00022884"/>
    </source>
</evidence>
<sequence>MQEQDSKKYSQNSISKRRSSLEKVIAIIYMFEVQNIENNFDLENIWEDFQLTELEIKDISLIKKHYFFFRKNIEKLLKPGWNWKRISPLIRASLIEGSLQLFVTNKSLIINEIVAIVKEYTLEGENEYKFVNWILDELSKKYHDKK</sequence>
<dbReference type="Proteomes" id="UP001059252">
    <property type="component" value="Chromosome"/>
</dbReference>
<dbReference type="Gene3D" id="1.10.940.10">
    <property type="entry name" value="NusB-like"/>
    <property type="match status" value="1"/>
</dbReference>
<evidence type="ECO:0000259" key="2">
    <source>
        <dbReference type="Pfam" id="PF01029"/>
    </source>
</evidence>
<evidence type="ECO:0000313" key="4">
    <source>
        <dbReference type="Proteomes" id="UP001059252"/>
    </source>
</evidence>
<keyword evidence="4" id="KW-1185">Reference proteome</keyword>
<protein>
    <submittedName>
        <fullName evidence="3">Transcription antitermination protein NusB</fullName>
    </submittedName>
</protein>
<keyword evidence="1" id="KW-0694">RNA-binding</keyword>
<dbReference type="InterPro" id="IPR035926">
    <property type="entry name" value="NusB-like_sf"/>
</dbReference>
<dbReference type="SUPFAM" id="SSF48013">
    <property type="entry name" value="NusB-like"/>
    <property type="match status" value="1"/>
</dbReference>
<evidence type="ECO:0000313" key="3">
    <source>
        <dbReference type="EMBL" id="UVD81947.1"/>
    </source>
</evidence>
<name>A0ABY5R9T4_9MOLU</name>
<accession>A0ABY5R9T4</accession>
<dbReference type="InterPro" id="IPR006027">
    <property type="entry name" value="NusB_RsmB_TIM44"/>
</dbReference>
<feature type="domain" description="NusB/RsmB/TIM44" evidence="2">
    <location>
        <begin position="24"/>
        <end position="139"/>
    </location>
</feature>
<dbReference type="Pfam" id="PF01029">
    <property type="entry name" value="NusB"/>
    <property type="match status" value="1"/>
</dbReference>
<proteinExistence type="predicted"/>
<organism evidence="3 4">
    <name type="scientific">Mycoplasma iguanae</name>
    <dbReference type="NCBI Taxonomy" id="292461"/>
    <lineage>
        <taxon>Bacteria</taxon>
        <taxon>Bacillati</taxon>
        <taxon>Mycoplasmatota</taxon>
        <taxon>Mollicutes</taxon>
        <taxon>Mycoplasmataceae</taxon>
        <taxon>Mycoplasma</taxon>
    </lineage>
</organism>